<dbReference type="InterPro" id="IPR036010">
    <property type="entry name" value="2Fe-2S_ferredoxin-like_sf"/>
</dbReference>
<dbReference type="InterPro" id="IPR027980">
    <property type="entry name" value="RACo_C"/>
</dbReference>
<keyword evidence="3" id="KW-1185">Reference proteome</keyword>
<name>A0A5C6DV42_9BACT</name>
<organism evidence="2 3">
    <name type="scientific">Novipirellula artificiosorum</name>
    <dbReference type="NCBI Taxonomy" id="2528016"/>
    <lineage>
        <taxon>Bacteria</taxon>
        <taxon>Pseudomonadati</taxon>
        <taxon>Planctomycetota</taxon>
        <taxon>Planctomycetia</taxon>
        <taxon>Pirellulales</taxon>
        <taxon>Pirellulaceae</taxon>
        <taxon>Novipirellula</taxon>
    </lineage>
</organism>
<reference evidence="2 3" key="1">
    <citation type="submission" date="2019-02" db="EMBL/GenBank/DDBJ databases">
        <title>Deep-cultivation of Planctomycetes and their phenomic and genomic characterization uncovers novel biology.</title>
        <authorList>
            <person name="Wiegand S."/>
            <person name="Jogler M."/>
            <person name="Boedeker C."/>
            <person name="Pinto D."/>
            <person name="Vollmers J."/>
            <person name="Rivas-Marin E."/>
            <person name="Kohn T."/>
            <person name="Peeters S.H."/>
            <person name="Heuer A."/>
            <person name="Rast P."/>
            <person name="Oberbeckmann S."/>
            <person name="Bunk B."/>
            <person name="Jeske O."/>
            <person name="Meyerdierks A."/>
            <person name="Storesund J.E."/>
            <person name="Kallscheuer N."/>
            <person name="Luecker S."/>
            <person name="Lage O.M."/>
            <person name="Pohl T."/>
            <person name="Merkel B.J."/>
            <person name="Hornburger P."/>
            <person name="Mueller R.-W."/>
            <person name="Bruemmer F."/>
            <person name="Labrenz M."/>
            <person name="Spormann A.M."/>
            <person name="Op Den Camp H."/>
            <person name="Overmann J."/>
            <person name="Amann R."/>
            <person name="Jetten M.S.M."/>
            <person name="Mascher T."/>
            <person name="Medema M.H."/>
            <person name="Devos D.P."/>
            <person name="Kaster A.-K."/>
            <person name="Ovreas L."/>
            <person name="Rohde M."/>
            <person name="Galperin M.Y."/>
            <person name="Jogler C."/>
        </authorList>
    </citation>
    <scope>NUCLEOTIDE SEQUENCE [LARGE SCALE GENOMIC DNA]</scope>
    <source>
        <strain evidence="2 3">Poly41</strain>
    </source>
</reference>
<gene>
    <name evidence="2" type="ORF">Poly41_13930</name>
</gene>
<dbReference type="AlphaFoldDB" id="A0A5C6DV42"/>
<dbReference type="RefSeq" id="WP_146525152.1">
    <property type="nucleotide sequence ID" value="NZ_SJPV01000002.1"/>
</dbReference>
<feature type="domain" description="2Fe-2S ferredoxin-type" evidence="1">
    <location>
        <begin position="5"/>
        <end position="94"/>
    </location>
</feature>
<dbReference type="PANTHER" id="PTHR42895:SF1">
    <property type="entry name" value="IRON-SULFUR CLUSTER PROTEIN"/>
    <property type="match status" value="1"/>
</dbReference>
<comment type="caution">
    <text evidence="2">The sequence shown here is derived from an EMBL/GenBank/DDBJ whole genome shotgun (WGS) entry which is preliminary data.</text>
</comment>
<dbReference type="OrthoDB" id="9810588at2"/>
<dbReference type="SUPFAM" id="SSF53067">
    <property type="entry name" value="Actin-like ATPase domain"/>
    <property type="match status" value="1"/>
</dbReference>
<dbReference type="InterPro" id="IPR001041">
    <property type="entry name" value="2Fe-2S_ferredoxin-type"/>
</dbReference>
<dbReference type="Gene3D" id="3.30.420.480">
    <property type="entry name" value="Domain of unknown function (DUF4445)"/>
    <property type="match status" value="1"/>
</dbReference>
<dbReference type="Gene3D" id="3.10.20.30">
    <property type="match status" value="1"/>
</dbReference>
<dbReference type="CDD" id="cd00207">
    <property type="entry name" value="fer2"/>
    <property type="match status" value="1"/>
</dbReference>
<evidence type="ECO:0000313" key="2">
    <source>
        <dbReference type="EMBL" id="TWU40560.1"/>
    </source>
</evidence>
<accession>A0A5C6DV42</accession>
<dbReference type="PANTHER" id="PTHR42895">
    <property type="entry name" value="IRON-SULFUR CLUSTER-BINDING PROTEIN-RELATED"/>
    <property type="match status" value="1"/>
</dbReference>
<dbReference type="Pfam" id="PF14574">
    <property type="entry name" value="RACo_C_ter"/>
    <property type="match status" value="1"/>
</dbReference>
<protein>
    <submittedName>
        <fullName evidence="2">Na(+)-translocating NADH-quinone reductase subunit F</fullName>
    </submittedName>
</protein>
<evidence type="ECO:0000313" key="3">
    <source>
        <dbReference type="Proteomes" id="UP000319143"/>
    </source>
</evidence>
<dbReference type="SUPFAM" id="SSF54292">
    <property type="entry name" value="2Fe-2S ferredoxin-like"/>
    <property type="match status" value="1"/>
</dbReference>
<dbReference type="InterPro" id="IPR043129">
    <property type="entry name" value="ATPase_NBD"/>
</dbReference>
<dbReference type="GO" id="GO:0051536">
    <property type="term" value="F:iron-sulfur cluster binding"/>
    <property type="evidence" value="ECO:0007669"/>
    <property type="project" value="InterPro"/>
</dbReference>
<dbReference type="InterPro" id="IPR012675">
    <property type="entry name" value="Beta-grasp_dom_sf"/>
</dbReference>
<dbReference type="Proteomes" id="UP000319143">
    <property type="component" value="Unassembled WGS sequence"/>
</dbReference>
<dbReference type="Pfam" id="PF00111">
    <property type="entry name" value="Fer2"/>
    <property type="match status" value="1"/>
</dbReference>
<dbReference type="InterPro" id="IPR042259">
    <property type="entry name" value="Raco-like_middle_sf"/>
</dbReference>
<dbReference type="EMBL" id="SJPV01000002">
    <property type="protein sequence ID" value="TWU40560.1"/>
    <property type="molecule type" value="Genomic_DNA"/>
</dbReference>
<dbReference type="InterPro" id="IPR041414">
    <property type="entry name" value="Raco-like_middle"/>
</dbReference>
<dbReference type="Pfam" id="PF17651">
    <property type="entry name" value="Raco_middle"/>
    <property type="match status" value="1"/>
</dbReference>
<dbReference type="InterPro" id="IPR052911">
    <property type="entry name" value="Corrinoid_activation_enz"/>
</dbReference>
<sequence>MTRDVQITLQPANQVLVAVAGSSLQDLLFEQGMEFPCGGNGTCGKCRVRVIRGELDTSTEDVAQLGQQAVAEGWRLACCANVSKDVSIQLAQFDASVLMDDTAVAVSPRPGWGIAIDLGTTTIAAQLVDLSTGNVLAFHSGLNPQTRHGADIMSRVQYAVNGNGNGGDRLKAMIHDALGNMVEQLCRDATANLESTQPLLEIIIVGNTVMHHLFCGHDLSPLAACPFDSPRLAEQRLTSAELGWNLSNSAVVRFLPCLGGFIGSDLLAGVIASGMDQSDRLQVLVDLGTNGEMIVSDGHRMLGAATAAGPAFEGAKIQMGMRAAAGAIDRVRDVGTRYECHVIGNVPAKGICGSGLIDAIASARRIGDVDPSGRWVRGGVRLNLEDPVSLHQCDIRELQLAKGAIAAGVEILLGKLGHTVDDVADYFLCGAFGNYLDIHNAVQLGLLTCDETKVSAMGNTALRGAKTILLSDGGTDNRIARICSRVERFGLSEDVHFMDVYVSHMHFPS</sequence>
<dbReference type="PROSITE" id="PS51085">
    <property type="entry name" value="2FE2S_FER_2"/>
    <property type="match status" value="1"/>
</dbReference>
<proteinExistence type="predicted"/>
<evidence type="ECO:0000259" key="1">
    <source>
        <dbReference type="PROSITE" id="PS51085"/>
    </source>
</evidence>